<dbReference type="SUPFAM" id="SSF56219">
    <property type="entry name" value="DNase I-like"/>
    <property type="match status" value="1"/>
</dbReference>
<keyword evidence="3" id="KW-1185">Reference proteome</keyword>
<evidence type="ECO:0000313" key="3">
    <source>
        <dbReference type="Proteomes" id="UP001352852"/>
    </source>
</evidence>
<sequence>MPEYYPVKLQGDTAMTLECVGPHGTDHSPLAQIGELGRRNDEGEEYSVAEGAVGCHCAAPGEHSGAKGLAQGPRVALGSFYFIHKSLKSIHQFDFNAQEFRKVSGKEICAVTLDGSPMVEKEKFPQDYFPEGKWSRKGFIRTRWALGDCAFDLVNIHLFHDADNVVAWEESPSLYTGIRQKALEFVLHR</sequence>
<dbReference type="Gene3D" id="3.60.10.10">
    <property type="entry name" value="Endonuclease/exonuclease/phosphatase"/>
    <property type="match status" value="1"/>
</dbReference>
<proteinExistence type="predicted"/>
<protein>
    <submittedName>
        <fullName evidence="2">Type I inositol 1,4,5-trisphosphate 5-phosphatase</fullName>
    </submittedName>
</protein>
<dbReference type="PANTHER" id="PTHR12997:SF2">
    <property type="entry name" value="INOSITOL POLYPHOSPHATE-5-PHOSPHATASE A"/>
    <property type="match status" value="1"/>
</dbReference>
<evidence type="ECO:0000256" key="1">
    <source>
        <dbReference type="ARBA" id="ARBA00022801"/>
    </source>
</evidence>
<reference evidence="2 3" key="1">
    <citation type="submission" date="2021-06" db="EMBL/GenBank/DDBJ databases">
        <authorList>
            <person name="Palmer J.M."/>
        </authorList>
    </citation>
    <scope>NUCLEOTIDE SEQUENCE [LARGE SCALE GENOMIC DNA]</scope>
    <source>
        <strain evidence="2 3">CL_MEX2019</strain>
        <tissue evidence="2">Muscle</tissue>
    </source>
</reference>
<keyword evidence="1" id="KW-0378">Hydrolase</keyword>
<name>A0ABU7E9M7_9TELE</name>
<evidence type="ECO:0000313" key="2">
    <source>
        <dbReference type="EMBL" id="MED6283967.1"/>
    </source>
</evidence>
<dbReference type="InterPro" id="IPR039737">
    <property type="entry name" value="INPP5A"/>
</dbReference>
<dbReference type="InterPro" id="IPR036691">
    <property type="entry name" value="Endo/exonu/phosph_ase_sf"/>
</dbReference>
<dbReference type="PANTHER" id="PTHR12997">
    <property type="entry name" value="TYPE I INOSITOL-1,4,5-TRISPHOSPHATE 5-PHOSPHATASE"/>
    <property type="match status" value="1"/>
</dbReference>
<dbReference type="Proteomes" id="UP001352852">
    <property type="component" value="Unassembled WGS sequence"/>
</dbReference>
<organism evidence="2 3">
    <name type="scientific">Characodon lateralis</name>
    <dbReference type="NCBI Taxonomy" id="208331"/>
    <lineage>
        <taxon>Eukaryota</taxon>
        <taxon>Metazoa</taxon>
        <taxon>Chordata</taxon>
        <taxon>Craniata</taxon>
        <taxon>Vertebrata</taxon>
        <taxon>Euteleostomi</taxon>
        <taxon>Actinopterygii</taxon>
        <taxon>Neopterygii</taxon>
        <taxon>Teleostei</taxon>
        <taxon>Neoteleostei</taxon>
        <taxon>Acanthomorphata</taxon>
        <taxon>Ovalentaria</taxon>
        <taxon>Atherinomorphae</taxon>
        <taxon>Cyprinodontiformes</taxon>
        <taxon>Goodeidae</taxon>
        <taxon>Characodon</taxon>
    </lineage>
</organism>
<dbReference type="EMBL" id="JAHUTJ010050268">
    <property type="protein sequence ID" value="MED6283967.1"/>
    <property type="molecule type" value="Genomic_DNA"/>
</dbReference>
<gene>
    <name evidence="2" type="primary">INPP5A_3</name>
    <name evidence="2" type="ORF">CHARACLAT_014484</name>
</gene>
<comment type="caution">
    <text evidence="2">The sequence shown here is derived from an EMBL/GenBank/DDBJ whole genome shotgun (WGS) entry which is preliminary data.</text>
</comment>
<accession>A0ABU7E9M7</accession>